<evidence type="ECO:0000256" key="1">
    <source>
        <dbReference type="SAM" id="MobiDB-lite"/>
    </source>
</evidence>
<name>A0A518KF28_9BACT</name>
<protein>
    <submittedName>
        <fullName evidence="2">Uncharacterized protein</fullName>
    </submittedName>
</protein>
<dbReference type="Proteomes" id="UP000316426">
    <property type="component" value="Chromosome"/>
</dbReference>
<dbReference type="EMBL" id="CP036349">
    <property type="protein sequence ID" value="QDV76400.1"/>
    <property type="molecule type" value="Genomic_DNA"/>
</dbReference>
<evidence type="ECO:0000313" key="2">
    <source>
        <dbReference type="EMBL" id="QDV76400.1"/>
    </source>
</evidence>
<reference evidence="2 3" key="1">
    <citation type="submission" date="2019-02" db="EMBL/GenBank/DDBJ databases">
        <title>Deep-cultivation of Planctomycetes and their phenomic and genomic characterization uncovers novel biology.</title>
        <authorList>
            <person name="Wiegand S."/>
            <person name="Jogler M."/>
            <person name="Boedeker C."/>
            <person name="Pinto D."/>
            <person name="Vollmers J."/>
            <person name="Rivas-Marin E."/>
            <person name="Kohn T."/>
            <person name="Peeters S.H."/>
            <person name="Heuer A."/>
            <person name="Rast P."/>
            <person name="Oberbeckmann S."/>
            <person name="Bunk B."/>
            <person name="Jeske O."/>
            <person name="Meyerdierks A."/>
            <person name="Storesund J.E."/>
            <person name="Kallscheuer N."/>
            <person name="Luecker S."/>
            <person name="Lage O.M."/>
            <person name="Pohl T."/>
            <person name="Merkel B.J."/>
            <person name="Hornburger P."/>
            <person name="Mueller R.-W."/>
            <person name="Bruemmer F."/>
            <person name="Labrenz M."/>
            <person name="Spormann A.M."/>
            <person name="Op den Camp H."/>
            <person name="Overmann J."/>
            <person name="Amann R."/>
            <person name="Jetten M.S.M."/>
            <person name="Mascher T."/>
            <person name="Medema M.H."/>
            <person name="Devos D.P."/>
            <person name="Kaster A.-K."/>
            <person name="Ovreas L."/>
            <person name="Rohde M."/>
            <person name="Galperin M.Y."/>
            <person name="Jogler C."/>
        </authorList>
    </citation>
    <scope>NUCLEOTIDE SEQUENCE [LARGE SCALE GENOMIC DNA]</scope>
    <source>
        <strain evidence="2 3">Spa11</strain>
    </source>
</reference>
<evidence type="ECO:0000313" key="3">
    <source>
        <dbReference type="Proteomes" id="UP000316426"/>
    </source>
</evidence>
<keyword evidence="3" id="KW-1185">Reference proteome</keyword>
<feature type="region of interest" description="Disordered" evidence="1">
    <location>
        <begin position="1"/>
        <end position="67"/>
    </location>
</feature>
<organism evidence="2 3">
    <name type="scientific">Botrimarina mediterranea</name>
    <dbReference type="NCBI Taxonomy" id="2528022"/>
    <lineage>
        <taxon>Bacteria</taxon>
        <taxon>Pseudomonadati</taxon>
        <taxon>Planctomycetota</taxon>
        <taxon>Planctomycetia</taxon>
        <taxon>Pirellulales</taxon>
        <taxon>Lacipirellulaceae</taxon>
        <taxon>Botrimarina</taxon>
    </lineage>
</organism>
<proteinExistence type="predicted"/>
<accession>A0A518KF28</accession>
<dbReference type="KEGG" id="bmei:Spa11_46300"/>
<gene>
    <name evidence="2" type="ORF">Spa11_46300</name>
</gene>
<dbReference type="AlphaFoldDB" id="A0A518KF28"/>
<sequence>MTGAGEPPGCAHAPTRVRLFPPPKRLRQLRIVTDPAPHAPGQPAPAVNGSHAPRPQTPVESPADARRRRLTEAKRQFDRYIDLGAYDPALALHRQMTAAGEGWRIDPQRLQPLVDFLRGDKRYDEATPLLVDLIEQLQQRVNNLRLTLAQVAVKKVDEPQLAIDTLVALDHRLLTTEQRDIAIEMQGRARRRQIEGTIGPQSEIR</sequence>